<evidence type="ECO:0000313" key="7">
    <source>
        <dbReference type="EMBL" id="PIR93412.1"/>
    </source>
</evidence>
<organism evidence="7 8">
    <name type="scientific">Candidatus Falkowbacteria bacterium CG10_big_fil_rev_8_21_14_0_10_43_10</name>
    <dbReference type="NCBI Taxonomy" id="1974567"/>
    <lineage>
        <taxon>Bacteria</taxon>
        <taxon>Candidatus Falkowiibacteriota</taxon>
    </lineage>
</organism>
<gene>
    <name evidence="7" type="ORF">COT99_00830</name>
</gene>
<feature type="transmembrane region" description="Helical" evidence="5">
    <location>
        <begin position="75"/>
        <end position="93"/>
    </location>
</feature>
<comment type="caution">
    <text evidence="7">The sequence shown here is derived from an EMBL/GenBank/DDBJ whole genome shotgun (WGS) entry which is preliminary data.</text>
</comment>
<sequence>MRSIGTPSFIKYLLAGISTVLLDFLTLIACKWAFMFSAAAAVGINQIFIWLYNFYLNKYWTFKNKDLPHKQFIRYVILASLNYLMAVALMYVFSDKLGFHYLSVRFSTIAGMTLWNYFIYKFWVYA</sequence>
<dbReference type="InterPro" id="IPR007267">
    <property type="entry name" value="GtrA_DPMS_TM"/>
</dbReference>
<proteinExistence type="predicted"/>
<accession>A0A2H0V2W7</accession>
<evidence type="ECO:0000256" key="3">
    <source>
        <dbReference type="ARBA" id="ARBA00022989"/>
    </source>
</evidence>
<dbReference type="Proteomes" id="UP000228626">
    <property type="component" value="Unassembled WGS sequence"/>
</dbReference>
<dbReference type="AlphaFoldDB" id="A0A2H0V2W7"/>
<feature type="domain" description="GtrA/DPMS transmembrane" evidence="6">
    <location>
        <begin position="11"/>
        <end position="124"/>
    </location>
</feature>
<feature type="transmembrane region" description="Helical" evidence="5">
    <location>
        <begin position="12"/>
        <end position="29"/>
    </location>
</feature>
<evidence type="ECO:0000256" key="5">
    <source>
        <dbReference type="SAM" id="Phobius"/>
    </source>
</evidence>
<reference evidence="8" key="1">
    <citation type="submission" date="2017-09" db="EMBL/GenBank/DDBJ databases">
        <title>Depth-based differentiation of microbial function through sediment-hosted aquifers and enrichment of novel symbionts in the deep terrestrial subsurface.</title>
        <authorList>
            <person name="Probst A.J."/>
            <person name="Ladd B."/>
            <person name="Jarett J.K."/>
            <person name="Geller-Mcgrath D.E."/>
            <person name="Sieber C.M.K."/>
            <person name="Emerson J.B."/>
            <person name="Anantharaman K."/>
            <person name="Thomas B.C."/>
            <person name="Malmstrom R."/>
            <person name="Stieglmeier M."/>
            <person name="Klingl A."/>
            <person name="Woyke T."/>
            <person name="Ryan C.M."/>
            <person name="Banfield J.F."/>
        </authorList>
    </citation>
    <scope>NUCLEOTIDE SEQUENCE [LARGE SCALE GENOMIC DNA]</scope>
</reference>
<evidence type="ECO:0000256" key="4">
    <source>
        <dbReference type="ARBA" id="ARBA00023136"/>
    </source>
</evidence>
<name>A0A2H0V2W7_9BACT</name>
<dbReference type="Pfam" id="PF04138">
    <property type="entry name" value="GtrA_DPMS_TM"/>
    <property type="match status" value="1"/>
</dbReference>
<keyword evidence="4 5" id="KW-0472">Membrane</keyword>
<feature type="transmembrane region" description="Helical" evidence="5">
    <location>
        <begin position="35"/>
        <end position="55"/>
    </location>
</feature>
<evidence type="ECO:0000259" key="6">
    <source>
        <dbReference type="Pfam" id="PF04138"/>
    </source>
</evidence>
<evidence type="ECO:0000256" key="2">
    <source>
        <dbReference type="ARBA" id="ARBA00022692"/>
    </source>
</evidence>
<feature type="transmembrane region" description="Helical" evidence="5">
    <location>
        <begin position="99"/>
        <end position="120"/>
    </location>
</feature>
<evidence type="ECO:0000256" key="1">
    <source>
        <dbReference type="ARBA" id="ARBA00004141"/>
    </source>
</evidence>
<comment type="subcellular location">
    <subcellularLocation>
        <location evidence="1">Membrane</location>
        <topology evidence="1">Multi-pass membrane protein</topology>
    </subcellularLocation>
</comment>
<keyword evidence="2 5" id="KW-0812">Transmembrane</keyword>
<keyword evidence="3 5" id="KW-1133">Transmembrane helix</keyword>
<protein>
    <recommendedName>
        <fullName evidence="6">GtrA/DPMS transmembrane domain-containing protein</fullName>
    </recommendedName>
</protein>
<dbReference type="GO" id="GO:0000271">
    <property type="term" value="P:polysaccharide biosynthetic process"/>
    <property type="evidence" value="ECO:0007669"/>
    <property type="project" value="InterPro"/>
</dbReference>
<dbReference type="GO" id="GO:0016020">
    <property type="term" value="C:membrane"/>
    <property type="evidence" value="ECO:0007669"/>
    <property type="project" value="UniProtKB-SubCell"/>
</dbReference>
<dbReference type="EMBL" id="PFAR01000012">
    <property type="protein sequence ID" value="PIR93412.1"/>
    <property type="molecule type" value="Genomic_DNA"/>
</dbReference>
<evidence type="ECO:0000313" key="8">
    <source>
        <dbReference type="Proteomes" id="UP000228626"/>
    </source>
</evidence>